<dbReference type="Pfam" id="PF16100">
    <property type="entry name" value="RMI2"/>
    <property type="match status" value="1"/>
</dbReference>
<evidence type="ECO:0000313" key="1">
    <source>
        <dbReference type="EMBL" id="WAR22774.1"/>
    </source>
</evidence>
<dbReference type="PANTHER" id="PTHR33962">
    <property type="entry name" value="RECQ-MEDIATED GENOME INSTABILITY PROTEIN 2 RMI2"/>
    <property type="match status" value="1"/>
</dbReference>
<keyword evidence="3" id="KW-1185">Reference proteome</keyword>
<accession>A0ABY7FPH2</accession>
<proteinExistence type="predicted"/>
<evidence type="ECO:0008006" key="4">
    <source>
        <dbReference type="Google" id="ProtNLM"/>
    </source>
</evidence>
<dbReference type="InterPro" id="IPR012340">
    <property type="entry name" value="NA-bd_OB-fold"/>
</dbReference>
<dbReference type="EMBL" id="CP111024">
    <property type="protein sequence ID" value="WAR22817.1"/>
    <property type="molecule type" value="Genomic_DNA"/>
</dbReference>
<gene>
    <name evidence="1" type="ORF">MAR_036443</name>
    <name evidence="2" type="ORF">MAR_036486</name>
</gene>
<evidence type="ECO:0000313" key="3">
    <source>
        <dbReference type="Proteomes" id="UP001164746"/>
    </source>
</evidence>
<dbReference type="InterPro" id="IPR032245">
    <property type="entry name" value="RMI2"/>
</dbReference>
<dbReference type="Gene3D" id="2.40.50.140">
    <property type="entry name" value="Nucleic acid-binding proteins"/>
    <property type="match status" value="1"/>
</dbReference>
<protein>
    <recommendedName>
        <fullName evidence="4">RecQ-mediated genome instability protein 2</fullName>
    </recommendedName>
</protein>
<organism evidence="1 3">
    <name type="scientific">Mya arenaria</name>
    <name type="common">Soft-shell clam</name>
    <dbReference type="NCBI Taxonomy" id="6604"/>
    <lineage>
        <taxon>Eukaryota</taxon>
        <taxon>Metazoa</taxon>
        <taxon>Spiralia</taxon>
        <taxon>Lophotrochozoa</taxon>
        <taxon>Mollusca</taxon>
        <taxon>Bivalvia</taxon>
        <taxon>Autobranchia</taxon>
        <taxon>Heteroconchia</taxon>
        <taxon>Euheterodonta</taxon>
        <taxon>Imparidentia</taxon>
        <taxon>Neoheterodontei</taxon>
        <taxon>Myida</taxon>
        <taxon>Myoidea</taxon>
        <taxon>Myidae</taxon>
        <taxon>Mya</taxon>
    </lineage>
</organism>
<sequence length="152" mass="16518">MSTTLDRPARKLFLSHLLSCRQCAQSSKTTVQSQDPSVSKIWTAECEERSVEFSMLSVQGVVIETRDNGDSILIDDTTAVALVKGCSKIPFHASTPAKGQYLMIIGQLVRPGSIPMIRPVKIQNLSHNLALTAMWPLEVMDGLNQDSSAAGC</sequence>
<dbReference type="PANTHER" id="PTHR33962:SF1">
    <property type="entry name" value="RECQ-MEDIATED GENOME INSTABILITY PROTEIN 2"/>
    <property type="match status" value="1"/>
</dbReference>
<reference evidence="1" key="1">
    <citation type="submission" date="2022-11" db="EMBL/GenBank/DDBJ databases">
        <title>Centuries of genome instability and evolution in soft-shell clam transmissible cancer (bioRxiv).</title>
        <authorList>
            <person name="Hart S.F.M."/>
            <person name="Yonemitsu M.A."/>
            <person name="Giersch R.M."/>
            <person name="Beal B.F."/>
            <person name="Arriagada G."/>
            <person name="Davis B.W."/>
            <person name="Ostrander E.A."/>
            <person name="Goff S.P."/>
            <person name="Metzger M.J."/>
        </authorList>
    </citation>
    <scope>NUCLEOTIDE SEQUENCE</scope>
    <source>
        <strain evidence="1">MELC-2E11</strain>
        <tissue evidence="1">Siphon/mantle</tissue>
    </source>
</reference>
<evidence type="ECO:0000313" key="2">
    <source>
        <dbReference type="EMBL" id="WAR22817.1"/>
    </source>
</evidence>
<dbReference type="EMBL" id="CP111024">
    <property type="protein sequence ID" value="WAR22774.1"/>
    <property type="molecule type" value="Genomic_DNA"/>
</dbReference>
<dbReference type="Proteomes" id="UP001164746">
    <property type="component" value="Chromosome 13"/>
</dbReference>
<name>A0ABY7FPH2_MYAAR</name>